<evidence type="ECO:0000256" key="3">
    <source>
        <dbReference type="ARBA" id="ARBA00023125"/>
    </source>
</evidence>
<dbReference type="Proteomes" id="UP001139721">
    <property type="component" value="Unassembled WGS sequence"/>
</dbReference>
<comment type="caution">
    <text evidence="6">The sequence shown here is derived from an EMBL/GenBank/DDBJ whole genome shotgun (WGS) entry which is preliminary data.</text>
</comment>
<feature type="domain" description="HTH lysR-type" evidence="5">
    <location>
        <begin position="1"/>
        <end position="59"/>
    </location>
</feature>
<protein>
    <submittedName>
        <fullName evidence="6">LysR family transcriptional regulator</fullName>
    </submittedName>
</protein>
<proteinExistence type="inferred from homology"/>
<keyword evidence="7" id="KW-1185">Reference proteome</keyword>
<dbReference type="InterPro" id="IPR036390">
    <property type="entry name" value="WH_DNA-bd_sf"/>
</dbReference>
<gene>
    <name evidence="6" type="ORF">LOX96_16320</name>
</gene>
<keyword evidence="4" id="KW-0804">Transcription</keyword>
<dbReference type="EMBL" id="JAJKBJ010000033">
    <property type="protein sequence ID" value="MCL9685667.1"/>
    <property type="molecule type" value="Genomic_DNA"/>
</dbReference>
<dbReference type="PRINTS" id="PR00039">
    <property type="entry name" value="HTHLYSR"/>
</dbReference>
<evidence type="ECO:0000313" key="6">
    <source>
        <dbReference type="EMBL" id="MCL9685667.1"/>
    </source>
</evidence>
<keyword evidence="3" id="KW-0238">DNA-binding</keyword>
<dbReference type="InterPro" id="IPR036388">
    <property type="entry name" value="WH-like_DNA-bd_sf"/>
</dbReference>
<evidence type="ECO:0000256" key="2">
    <source>
        <dbReference type="ARBA" id="ARBA00023015"/>
    </source>
</evidence>
<reference evidence="6" key="1">
    <citation type="submission" date="2021-11" db="EMBL/GenBank/DDBJ databases">
        <title>Legionella maioricencis sp. nov., a new species isolated from hot water samples in Mallorca.</title>
        <authorList>
            <person name="Crespi S."/>
            <person name="Drasar V."/>
            <person name="Salva-Serra F."/>
            <person name="Jaen-Luchoro D."/>
            <person name="Pineiro-Iglesias B."/>
            <person name="Aliaga F."/>
            <person name="Fernandez-Juarez V."/>
            <person name="Coll G."/>
            <person name="Moore E.R.B."/>
            <person name="Bennasar-Figueras A."/>
        </authorList>
    </citation>
    <scope>NUCLEOTIDE SEQUENCE</scope>
    <source>
        <strain evidence="6">HCPI-6</strain>
    </source>
</reference>
<dbReference type="SUPFAM" id="SSF46785">
    <property type="entry name" value="Winged helix' DNA-binding domain"/>
    <property type="match status" value="1"/>
</dbReference>
<dbReference type="CDD" id="cd05466">
    <property type="entry name" value="PBP2_LTTR_substrate"/>
    <property type="match status" value="1"/>
</dbReference>
<dbReference type="AlphaFoldDB" id="A0A9X2D3N3"/>
<organism evidence="6 7">
    <name type="scientific">Legionella maioricensis</name>
    <dbReference type="NCBI Taxonomy" id="2896528"/>
    <lineage>
        <taxon>Bacteria</taxon>
        <taxon>Pseudomonadati</taxon>
        <taxon>Pseudomonadota</taxon>
        <taxon>Gammaproteobacteria</taxon>
        <taxon>Legionellales</taxon>
        <taxon>Legionellaceae</taxon>
        <taxon>Legionella</taxon>
    </lineage>
</organism>
<dbReference type="GO" id="GO:0003700">
    <property type="term" value="F:DNA-binding transcription factor activity"/>
    <property type="evidence" value="ECO:0007669"/>
    <property type="project" value="InterPro"/>
</dbReference>
<dbReference type="Pfam" id="PF03466">
    <property type="entry name" value="LysR_substrate"/>
    <property type="match status" value="1"/>
</dbReference>
<dbReference type="SUPFAM" id="SSF53850">
    <property type="entry name" value="Periplasmic binding protein-like II"/>
    <property type="match status" value="1"/>
</dbReference>
<evidence type="ECO:0000256" key="4">
    <source>
        <dbReference type="ARBA" id="ARBA00023163"/>
    </source>
</evidence>
<sequence>MSLSSSQLDAFLAVANCLNFTKAAQSLCITQSALSQRIGKLEQKLGHLFIRNTKSICLTNAGHQLFRYCLKKNALENECLEQISTNNKDGLSGIIRIGGISTALRFFVLDALSQLLIKNCNIKLELIEMESRDLPGALGTNQVDFIVSTDCINNKFIEAIQIGVETYVLAESVKCTNNVNDVYIDHDNQDEITHIFLQQQQEKPRAWRQHYLDNIHLIIEAVKLGIGRAVLPYQILVQEPGLRRVANMKSLSIPLYLMFYKQDYYTRLQQAVINVLGARRTSCSNNPE</sequence>
<dbReference type="Gene3D" id="3.40.190.10">
    <property type="entry name" value="Periplasmic binding protein-like II"/>
    <property type="match status" value="1"/>
</dbReference>
<dbReference type="InterPro" id="IPR005119">
    <property type="entry name" value="LysR_subst-bd"/>
</dbReference>
<keyword evidence="2" id="KW-0805">Transcription regulation</keyword>
<dbReference type="GO" id="GO:0000976">
    <property type="term" value="F:transcription cis-regulatory region binding"/>
    <property type="evidence" value="ECO:0007669"/>
    <property type="project" value="TreeGrafter"/>
</dbReference>
<evidence type="ECO:0000313" key="7">
    <source>
        <dbReference type="Proteomes" id="UP001139721"/>
    </source>
</evidence>
<dbReference type="PANTHER" id="PTHR30126">
    <property type="entry name" value="HTH-TYPE TRANSCRIPTIONAL REGULATOR"/>
    <property type="match status" value="1"/>
</dbReference>
<dbReference type="Gene3D" id="1.10.10.10">
    <property type="entry name" value="Winged helix-like DNA-binding domain superfamily/Winged helix DNA-binding domain"/>
    <property type="match status" value="1"/>
</dbReference>
<dbReference type="Pfam" id="PF00126">
    <property type="entry name" value="HTH_1"/>
    <property type="match status" value="1"/>
</dbReference>
<name>A0A9X2D3N3_9GAMM</name>
<comment type="similarity">
    <text evidence="1">Belongs to the LysR transcriptional regulatory family.</text>
</comment>
<dbReference type="PANTHER" id="PTHR30126:SF40">
    <property type="entry name" value="HTH-TYPE TRANSCRIPTIONAL REGULATOR GLTR"/>
    <property type="match status" value="1"/>
</dbReference>
<dbReference type="InterPro" id="IPR000847">
    <property type="entry name" value="LysR_HTH_N"/>
</dbReference>
<evidence type="ECO:0000259" key="5">
    <source>
        <dbReference type="PROSITE" id="PS50931"/>
    </source>
</evidence>
<dbReference type="RefSeq" id="WP_250424536.1">
    <property type="nucleotide sequence ID" value="NZ_JAJKBJ010000033.1"/>
</dbReference>
<evidence type="ECO:0000256" key="1">
    <source>
        <dbReference type="ARBA" id="ARBA00009437"/>
    </source>
</evidence>
<accession>A0A9X2D3N3</accession>
<dbReference type="PROSITE" id="PS50931">
    <property type="entry name" value="HTH_LYSR"/>
    <property type="match status" value="1"/>
</dbReference>